<dbReference type="AlphaFoldDB" id="A0A6I4IQR2"/>
<keyword evidence="4" id="KW-1185">Reference proteome</keyword>
<dbReference type="OrthoDB" id="753334at2"/>
<dbReference type="RefSeq" id="WP_157541882.1">
    <property type="nucleotide sequence ID" value="NZ_WQLA01000003.1"/>
</dbReference>
<organism evidence="3 4">
    <name type="scientific">Mucilaginibacter aquatilis</name>
    <dbReference type="NCBI Taxonomy" id="1517760"/>
    <lineage>
        <taxon>Bacteria</taxon>
        <taxon>Pseudomonadati</taxon>
        <taxon>Bacteroidota</taxon>
        <taxon>Sphingobacteriia</taxon>
        <taxon>Sphingobacteriales</taxon>
        <taxon>Sphingobacteriaceae</taxon>
        <taxon>Mucilaginibacter</taxon>
    </lineage>
</organism>
<evidence type="ECO:0000256" key="1">
    <source>
        <dbReference type="SAM" id="SignalP"/>
    </source>
</evidence>
<sequence>MKKIFYMIIGALGIVASASAQTVPLMPNVNIGIKGGVNLSAFSTEKTLSADNRAGYLAGIWGRIGIGGLHFQPELYYTSKNVKFYDSGARAENTAKFRSIDLPLLIGKRFGLMGVGTRFNTGPLVSFAVSHDQSVGDAFSNASRLRVKDQNYAWQFGAGLDVSRLSLDLRYELGLNKVKNGEGNADVRLNMFNFTVGYRLFAM</sequence>
<feature type="signal peptide" evidence="1">
    <location>
        <begin position="1"/>
        <end position="20"/>
    </location>
</feature>
<comment type="caution">
    <text evidence="3">The sequence shown here is derived from an EMBL/GenBank/DDBJ whole genome shotgun (WGS) entry which is preliminary data.</text>
</comment>
<name>A0A6I4IQR2_9SPHI</name>
<gene>
    <name evidence="3" type="ORF">GO816_10655</name>
</gene>
<reference evidence="3 4" key="1">
    <citation type="submission" date="2019-12" db="EMBL/GenBank/DDBJ databases">
        <title>Mucilaginibacter sp. HME9299 genome sequencing and assembly.</title>
        <authorList>
            <person name="Kang H."/>
            <person name="Kim H."/>
            <person name="Joh K."/>
        </authorList>
    </citation>
    <scope>NUCLEOTIDE SEQUENCE [LARGE SCALE GENOMIC DNA]</scope>
    <source>
        <strain evidence="3 4">HME9299</strain>
    </source>
</reference>
<accession>A0A6I4IQR2</accession>
<evidence type="ECO:0000313" key="4">
    <source>
        <dbReference type="Proteomes" id="UP000434850"/>
    </source>
</evidence>
<dbReference type="EMBL" id="WQLA01000003">
    <property type="protein sequence ID" value="MVN91584.1"/>
    <property type="molecule type" value="Genomic_DNA"/>
</dbReference>
<feature type="domain" description="Outer membrane protein beta-barrel" evidence="2">
    <location>
        <begin position="27"/>
        <end position="179"/>
    </location>
</feature>
<keyword evidence="1" id="KW-0732">Signal</keyword>
<dbReference type="Pfam" id="PF13568">
    <property type="entry name" value="OMP_b-brl_2"/>
    <property type="match status" value="1"/>
</dbReference>
<protein>
    <submittedName>
        <fullName evidence="3">Outer membrane beta-barrel protein</fullName>
    </submittedName>
</protein>
<feature type="chain" id="PRO_5026146908" evidence="1">
    <location>
        <begin position="21"/>
        <end position="203"/>
    </location>
</feature>
<dbReference type="InterPro" id="IPR025665">
    <property type="entry name" value="Beta-barrel_OMP_2"/>
</dbReference>
<dbReference type="Proteomes" id="UP000434850">
    <property type="component" value="Unassembled WGS sequence"/>
</dbReference>
<proteinExistence type="predicted"/>
<evidence type="ECO:0000259" key="2">
    <source>
        <dbReference type="Pfam" id="PF13568"/>
    </source>
</evidence>
<evidence type="ECO:0000313" key="3">
    <source>
        <dbReference type="EMBL" id="MVN91584.1"/>
    </source>
</evidence>